<organism evidence="1 2">
    <name type="scientific">Trametes sanguinea</name>
    <dbReference type="NCBI Taxonomy" id="158606"/>
    <lineage>
        <taxon>Eukaryota</taxon>
        <taxon>Fungi</taxon>
        <taxon>Dikarya</taxon>
        <taxon>Basidiomycota</taxon>
        <taxon>Agaricomycotina</taxon>
        <taxon>Agaricomycetes</taxon>
        <taxon>Polyporales</taxon>
        <taxon>Polyporaceae</taxon>
        <taxon>Trametes</taxon>
    </lineage>
</organism>
<dbReference type="EMBL" id="JANSHE010002920">
    <property type="protein sequence ID" value="KAJ2988722.1"/>
    <property type="molecule type" value="Genomic_DNA"/>
</dbReference>
<evidence type="ECO:0000313" key="1">
    <source>
        <dbReference type="EMBL" id="KAJ2988722.1"/>
    </source>
</evidence>
<comment type="caution">
    <text evidence="1">The sequence shown here is derived from an EMBL/GenBank/DDBJ whole genome shotgun (WGS) entry which is preliminary data.</text>
</comment>
<evidence type="ECO:0000313" key="2">
    <source>
        <dbReference type="Proteomes" id="UP001144978"/>
    </source>
</evidence>
<name>A0ACC1PA31_9APHY</name>
<dbReference type="Proteomes" id="UP001144978">
    <property type="component" value="Unassembled WGS sequence"/>
</dbReference>
<protein>
    <submittedName>
        <fullName evidence="1">Uncharacterized protein</fullName>
    </submittedName>
</protein>
<sequence length="280" mass="31579">MHSNSELDCQCMRRPVIVRFRLSLAFRPFNIYRSAPLLCQCSAVVSRIRTPSPTGLQDGLETHRPENIAFSHPSHWTSRSSIILKTLKSNKRLLTNFDIMALVFEHFAPEYPDGHSLFHHAAGALWGAHMGEHCGLQHLLSIMDLCNIGEEVFQPNAAGLVTRDNAAFARGVVWHPCWNHFMYYAGLIKSMRVNAAELQPGMIALLSSFVPDDSSILCWLRQLYWEECGHGDKLLYIAGGALQVLSIVVLDPQDDYMTERVFADWVERLCNKLVCLSPQG</sequence>
<keyword evidence="2" id="KW-1185">Reference proteome</keyword>
<reference evidence="1" key="1">
    <citation type="submission" date="2022-08" db="EMBL/GenBank/DDBJ databases">
        <title>Genome Sequence of Pycnoporus sanguineus.</title>
        <authorList>
            <person name="Buettner E."/>
        </authorList>
    </citation>
    <scope>NUCLEOTIDE SEQUENCE</scope>
    <source>
        <strain evidence="1">CG-C14</strain>
    </source>
</reference>
<proteinExistence type="predicted"/>
<accession>A0ACC1PA31</accession>
<gene>
    <name evidence="1" type="ORF">NUW54_g9022</name>
</gene>